<reference evidence="2 3" key="1">
    <citation type="submission" date="2015-12" db="EMBL/GenBank/DDBJ databases">
        <title>The genome of Folsomia candida.</title>
        <authorList>
            <person name="Faddeeva A."/>
            <person name="Derks M.F."/>
            <person name="Anvar Y."/>
            <person name="Smit S."/>
            <person name="Van Straalen N."/>
            <person name="Roelofs D."/>
        </authorList>
    </citation>
    <scope>NUCLEOTIDE SEQUENCE [LARGE SCALE GENOMIC DNA]</scope>
    <source>
        <strain evidence="2 3">VU population</strain>
        <tissue evidence="2">Whole body</tissue>
    </source>
</reference>
<dbReference type="GO" id="GO:0003676">
    <property type="term" value="F:nucleic acid binding"/>
    <property type="evidence" value="ECO:0007669"/>
    <property type="project" value="InterPro"/>
</dbReference>
<gene>
    <name evidence="2" type="ORF">Fcan01_02183</name>
</gene>
<name>A0A226F2K2_FOLCA</name>
<feature type="compositionally biased region" description="Acidic residues" evidence="1">
    <location>
        <begin position="198"/>
        <end position="207"/>
    </location>
</feature>
<sequence>MGQPSFPVGHRQAPLKGQPVQVMANTIRLLSPGGVNRFNYPIYRQNSMLQGDNNESDRYKPSYRYRGPFNQRYARRSVDNTFRPQFPRALYQQRYNRPSSYSSEHPQGVFVHPRNPDQYKFSTFRQRYQYPMLRYGDACFQHNQCSTLTTRSYGDELNYFQSDEEYVPEIKVKRIRIASIETVDDDDYSNSSSSASVADEETSDDAETGISSEDVLLPLVPLPSTSSIADQELTGTAHITVVSKYVLVGKQKTELRAAFGVWLGEGNPLNFGGIMPLDRLQCRKAALIYSGAACVILLKEKGFNHVKICMESDYLVKNVTAWLYKSGLNNPGASNWDEFKFSEEIGLLCGSFSGMKINWVHVTEKCESIDKAAQLAAAALPKDYQEVN</sequence>
<organism evidence="2 3">
    <name type="scientific">Folsomia candida</name>
    <name type="common">Springtail</name>
    <dbReference type="NCBI Taxonomy" id="158441"/>
    <lineage>
        <taxon>Eukaryota</taxon>
        <taxon>Metazoa</taxon>
        <taxon>Ecdysozoa</taxon>
        <taxon>Arthropoda</taxon>
        <taxon>Hexapoda</taxon>
        <taxon>Collembola</taxon>
        <taxon>Entomobryomorpha</taxon>
        <taxon>Isotomoidea</taxon>
        <taxon>Isotomidae</taxon>
        <taxon>Proisotominae</taxon>
        <taxon>Folsomia</taxon>
    </lineage>
</organism>
<dbReference type="InterPro" id="IPR036397">
    <property type="entry name" value="RNaseH_sf"/>
</dbReference>
<evidence type="ECO:0000313" key="3">
    <source>
        <dbReference type="Proteomes" id="UP000198287"/>
    </source>
</evidence>
<proteinExistence type="predicted"/>
<protein>
    <submittedName>
        <fullName evidence="2">Ribonuclease H1</fullName>
    </submittedName>
</protein>
<comment type="caution">
    <text evidence="2">The sequence shown here is derived from an EMBL/GenBank/DDBJ whole genome shotgun (WGS) entry which is preliminary data.</text>
</comment>
<accession>A0A226F2K2</accession>
<dbReference type="Gene3D" id="3.30.420.10">
    <property type="entry name" value="Ribonuclease H-like superfamily/Ribonuclease H"/>
    <property type="match status" value="1"/>
</dbReference>
<evidence type="ECO:0000256" key="1">
    <source>
        <dbReference type="SAM" id="MobiDB-lite"/>
    </source>
</evidence>
<evidence type="ECO:0000313" key="2">
    <source>
        <dbReference type="EMBL" id="OXA64019.1"/>
    </source>
</evidence>
<keyword evidence="3" id="KW-1185">Reference proteome</keyword>
<dbReference type="EMBL" id="LNIX01000001">
    <property type="protein sequence ID" value="OXA64019.1"/>
    <property type="molecule type" value="Genomic_DNA"/>
</dbReference>
<feature type="region of interest" description="Disordered" evidence="1">
    <location>
        <begin position="185"/>
        <end position="208"/>
    </location>
</feature>
<dbReference type="AlphaFoldDB" id="A0A226F2K2"/>
<dbReference type="Proteomes" id="UP000198287">
    <property type="component" value="Unassembled WGS sequence"/>
</dbReference>